<sequence length="134" mass="15129">MVLQLIDTDAICNTINAEGFVKGQGAFPKTLVGEFEIQHGDELIKYNAIVIYFGNAWQVFLSHNGHFAAWVGFERLLNFQLCACRDSIHSETFSVSTLLGDRCRHHYKVYARAFIDVFWNAIDNKEAICAVPEG</sequence>
<dbReference type="GeneID" id="94334984"/>
<dbReference type="RefSeq" id="XP_067804525.1">
    <property type="nucleotide sequence ID" value="XM_067945734.1"/>
</dbReference>
<comment type="caution">
    <text evidence="1">The sequence shown here is derived from an EMBL/GenBank/DDBJ whole genome shotgun (WGS) entry which is preliminary data.</text>
</comment>
<reference evidence="1" key="1">
    <citation type="journal article" date="2023" name="Nat. Microbiol.">
        <title>Babesia duncani multi-omics identifies virulence factors and drug targets.</title>
        <authorList>
            <person name="Singh P."/>
            <person name="Lonardi S."/>
            <person name="Liang Q."/>
            <person name="Vydyam P."/>
            <person name="Khabirova E."/>
            <person name="Fang T."/>
            <person name="Gihaz S."/>
            <person name="Thekkiniath J."/>
            <person name="Munshi M."/>
            <person name="Abel S."/>
            <person name="Ciampossin L."/>
            <person name="Batugedara G."/>
            <person name="Gupta M."/>
            <person name="Lu X.M."/>
            <person name="Lenz T."/>
            <person name="Chakravarty S."/>
            <person name="Cornillot E."/>
            <person name="Hu Y."/>
            <person name="Ma W."/>
            <person name="Gonzalez L.M."/>
            <person name="Sanchez S."/>
            <person name="Estrada K."/>
            <person name="Sanchez-Flores A."/>
            <person name="Montero E."/>
            <person name="Harb O.S."/>
            <person name="Le Roch K.G."/>
            <person name="Mamoun C.B."/>
        </authorList>
    </citation>
    <scope>NUCLEOTIDE SEQUENCE</scope>
    <source>
        <strain evidence="1">WA1</strain>
    </source>
</reference>
<gene>
    <name evidence="1" type="ORF">BdWA1_000686</name>
</gene>
<dbReference type="Proteomes" id="UP001214638">
    <property type="component" value="Unassembled WGS sequence"/>
</dbReference>
<dbReference type="EMBL" id="JALLKP010000001">
    <property type="protein sequence ID" value="KAK2197683.1"/>
    <property type="molecule type" value="Genomic_DNA"/>
</dbReference>
<dbReference type="AlphaFoldDB" id="A0AAD9PNN1"/>
<organism evidence="1 2">
    <name type="scientific">Babesia duncani</name>
    <dbReference type="NCBI Taxonomy" id="323732"/>
    <lineage>
        <taxon>Eukaryota</taxon>
        <taxon>Sar</taxon>
        <taxon>Alveolata</taxon>
        <taxon>Apicomplexa</taxon>
        <taxon>Aconoidasida</taxon>
        <taxon>Piroplasmida</taxon>
        <taxon>Babesiidae</taxon>
        <taxon>Babesia</taxon>
    </lineage>
</organism>
<proteinExistence type="predicted"/>
<keyword evidence="2" id="KW-1185">Reference proteome</keyword>
<accession>A0AAD9PNN1</accession>
<protein>
    <submittedName>
        <fullName evidence="1">Uncharacterized protein</fullName>
    </submittedName>
</protein>
<dbReference type="KEGG" id="bdw:94334984"/>
<name>A0AAD9PNN1_9APIC</name>
<evidence type="ECO:0000313" key="2">
    <source>
        <dbReference type="Proteomes" id="UP001214638"/>
    </source>
</evidence>
<evidence type="ECO:0000313" key="1">
    <source>
        <dbReference type="EMBL" id="KAK2197683.1"/>
    </source>
</evidence>